<dbReference type="PANTHER" id="PTHR12482">
    <property type="entry name" value="LIPASE ROG1-RELATED-RELATED"/>
    <property type="match status" value="1"/>
</dbReference>
<organism evidence="5 6">
    <name type="scientific">Dictyostelium purpureum</name>
    <name type="common">Slime mold</name>
    <dbReference type="NCBI Taxonomy" id="5786"/>
    <lineage>
        <taxon>Eukaryota</taxon>
        <taxon>Amoebozoa</taxon>
        <taxon>Evosea</taxon>
        <taxon>Eumycetozoa</taxon>
        <taxon>Dictyostelia</taxon>
        <taxon>Dictyosteliales</taxon>
        <taxon>Dictyosteliaceae</taxon>
        <taxon>Dictyostelium</taxon>
    </lineage>
</organism>
<protein>
    <recommendedName>
        <fullName evidence="4">DUF676 domain-containing protein</fullName>
    </recommendedName>
</protein>
<dbReference type="EMBL" id="GL871145">
    <property type="protein sequence ID" value="EGC33368.1"/>
    <property type="molecule type" value="Genomic_DNA"/>
</dbReference>
<dbReference type="Pfam" id="PF12394">
    <property type="entry name" value="DUF3657"/>
    <property type="match status" value="1"/>
</dbReference>
<dbReference type="InterPro" id="IPR044294">
    <property type="entry name" value="Lipase-like"/>
</dbReference>
<dbReference type="OMA" id="ALWVWQK"/>
<accession>F0ZRS2</accession>
<dbReference type="VEuPathDB" id="AmoebaDB:DICPUDRAFT_88808"/>
<evidence type="ECO:0000313" key="5">
    <source>
        <dbReference type="EMBL" id="EGC33368.1"/>
    </source>
</evidence>
<dbReference type="KEGG" id="dpp:DICPUDRAFT_88808"/>
<gene>
    <name evidence="5" type="ORF">DICPUDRAFT_88808</name>
</gene>
<dbReference type="GO" id="GO:0006629">
    <property type="term" value="P:lipid metabolic process"/>
    <property type="evidence" value="ECO:0000318"/>
    <property type="project" value="GO_Central"/>
</dbReference>
<dbReference type="Proteomes" id="UP000001064">
    <property type="component" value="Unassembled WGS sequence"/>
</dbReference>
<feature type="region of interest" description="Disordered" evidence="3">
    <location>
        <begin position="400"/>
        <end position="431"/>
    </location>
</feature>
<keyword evidence="6" id="KW-1185">Reference proteome</keyword>
<name>F0ZRS2_DICPU</name>
<feature type="compositionally biased region" description="Polar residues" evidence="3">
    <location>
        <begin position="209"/>
        <end position="231"/>
    </location>
</feature>
<comment type="similarity">
    <text evidence="1">Belongs to the FAM135 family.</text>
</comment>
<feature type="domain" description="DUF676" evidence="4">
    <location>
        <begin position="682"/>
        <end position="868"/>
    </location>
</feature>
<evidence type="ECO:0000256" key="3">
    <source>
        <dbReference type="SAM" id="MobiDB-lite"/>
    </source>
</evidence>
<dbReference type="PANTHER" id="PTHR12482:SF5">
    <property type="entry name" value="DUF676 DOMAIN-CONTAINING PROTEIN"/>
    <property type="match status" value="1"/>
</dbReference>
<dbReference type="Pfam" id="PF05057">
    <property type="entry name" value="DUF676"/>
    <property type="match status" value="1"/>
</dbReference>
<dbReference type="RefSeq" id="XP_003290119.1">
    <property type="nucleotide sequence ID" value="XM_003290071.1"/>
</dbReference>
<proteinExistence type="inferred from homology"/>
<feature type="compositionally biased region" description="Low complexity" evidence="3">
    <location>
        <begin position="232"/>
        <end position="266"/>
    </location>
</feature>
<evidence type="ECO:0000256" key="2">
    <source>
        <dbReference type="SAM" id="Coils"/>
    </source>
</evidence>
<reference evidence="6" key="1">
    <citation type="journal article" date="2011" name="Genome Biol.">
        <title>Comparative genomics of the social amoebae Dictyostelium discoideum and Dictyostelium purpureum.</title>
        <authorList>
            <consortium name="US DOE Joint Genome Institute (JGI-PGF)"/>
            <person name="Sucgang R."/>
            <person name="Kuo A."/>
            <person name="Tian X."/>
            <person name="Salerno W."/>
            <person name="Parikh A."/>
            <person name="Feasley C.L."/>
            <person name="Dalin E."/>
            <person name="Tu H."/>
            <person name="Huang E."/>
            <person name="Barry K."/>
            <person name="Lindquist E."/>
            <person name="Shapiro H."/>
            <person name="Bruce D."/>
            <person name="Schmutz J."/>
            <person name="Salamov A."/>
            <person name="Fey P."/>
            <person name="Gaudet P."/>
            <person name="Anjard C."/>
            <person name="Babu M.M."/>
            <person name="Basu S."/>
            <person name="Bushmanova Y."/>
            <person name="van der Wel H."/>
            <person name="Katoh-Kurasawa M."/>
            <person name="Dinh C."/>
            <person name="Coutinho P.M."/>
            <person name="Saito T."/>
            <person name="Elias M."/>
            <person name="Schaap P."/>
            <person name="Kay R.R."/>
            <person name="Henrissat B."/>
            <person name="Eichinger L."/>
            <person name="Rivero F."/>
            <person name="Putnam N.H."/>
            <person name="West C.M."/>
            <person name="Loomis W.F."/>
            <person name="Chisholm R.L."/>
            <person name="Shaulsky G."/>
            <person name="Strassmann J.E."/>
            <person name="Queller D.C."/>
            <person name="Kuspa A."/>
            <person name="Grigoriev I.V."/>
        </authorList>
    </citation>
    <scope>NUCLEOTIDE SEQUENCE [LARGE SCALE GENOMIC DNA]</scope>
    <source>
        <strain evidence="6">QSDP1</strain>
    </source>
</reference>
<dbReference type="SUPFAM" id="SSF53474">
    <property type="entry name" value="alpha/beta-Hydrolases"/>
    <property type="match status" value="1"/>
</dbReference>
<keyword evidence="2" id="KW-0175">Coiled coil</keyword>
<dbReference type="InParanoid" id="F0ZRS2"/>
<feature type="compositionally biased region" description="Low complexity" evidence="3">
    <location>
        <begin position="405"/>
        <end position="425"/>
    </location>
</feature>
<dbReference type="GeneID" id="10504465"/>
<dbReference type="OrthoDB" id="273452at2759"/>
<dbReference type="InterPro" id="IPR029058">
    <property type="entry name" value="AB_hydrolase_fold"/>
</dbReference>
<dbReference type="Gene3D" id="3.40.50.1820">
    <property type="entry name" value="alpha/beta hydrolase"/>
    <property type="match status" value="1"/>
</dbReference>
<evidence type="ECO:0000259" key="4">
    <source>
        <dbReference type="Pfam" id="PF05057"/>
    </source>
</evidence>
<feature type="region of interest" description="Disordered" evidence="3">
    <location>
        <begin position="205"/>
        <end position="266"/>
    </location>
</feature>
<evidence type="ECO:0000256" key="1">
    <source>
        <dbReference type="ARBA" id="ARBA00007949"/>
    </source>
</evidence>
<dbReference type="InterPro" id="IPR007751">
    <property type="entry name" value="DUF676_lipase-like"/>
</dbReference>
<dbReference type="InterPro" id="IPR022122">
    <property type="entry name" value="DUF3657"/>
</dbReference>
<dbReference type="eggNOG" id="KOG2205">
    <property type="taxonomic scope" value="Eukaryota"/>
</dbReference>
<dbReference type="FunFam" id="3.40.50.1820:FF:000407">
    <property type="entry name" value="Protein FAM135A"/>
    <property type="match status" value="1"/>
</dbReference>
<dbReference type="AlphaFoldDB" id="F0ZRS2"/>
<feature type="coiled-coil region" evidence="2">
    <location>
        <begin position="638"/>
        <end position="665"/>
    </location>
</feature>
<evidence type="ECO:0000313" key="6">
    <source>
        <dbReference type="Proteomes" id="UP000001064"/>
    </source>
</evidence>
<feature type="compositionally biased region" description="Low complexity" evidence="3">
    <location>
        <begin position="466"/>
        <end position="481"/>
    </location>
</feature>
<sequence>MLYGVTNIFLYIESLRVVDLLRKGVYNLKVKVFQENEVTNIAKPTIIQTPKLNKDYSHIIKEHEILNTHYYSSKKFFVQYVNEFFLFGNFVSFQIELPLYNYYSNNVIIDFELVYYPTDEDSTESIPTYSSMSSSSQPQEKVVSQQRIRINKAGYGVHQYIPITFCDLYFCLFRVMIATSLVDIKFRHQSIESLINFNTLNLNPTTPPHQSQNHNNLNISDNSINYANSHQSNESLLSTSPSSSSSFSSSPTIKSSSSSPSLNSINNNVNSSTSNISSTNGSTSSSLSSLPSISNNNNINNITISPIGTSPKLLRQKIGRLSLSMGQIHSSPLEEDFLNDFFDYKYPEVLSFYVESYYRLSNKHKVLLSLLKQSQLIALGESVTNIPPLNIPPFSRHIFNDNSNTSSPLQQPTAQQSSSPQTQLPKLYSNKSMNITNNRKKSFLRNSQEISNQIISDYMTTQDNANNSNLSPTSSVSSFSPTNLNNSLNNIPTLNNYQNNLPHSHYSLPVANYIQSQNNIIMKWKTILLNFQNLSEQITKLWNNFIVVYQMVSREYCFRSSINYEKKCIDKWGFRVQKMVQYIQSADDLLLSDTSIPSSCFLSTNPTFFNYKPFKIQHIPLKPDSVYHSMPIFFEHILKIHKEQIEEDQQQQQKSKQQLIQAQQDSESSFNNKFNVPSTTQQFKHLFVFVHGLSGSSYDLRQFKNYFQLHFPNFVFLICSSIEENTLEDIQQMGEKIAQELHEYLYENNLMQIAKISFLGHSLGGLVVRSALTSNKLKPYLSKLHSYISLSSPHLGTKSVSSTSIVTSALWVWQKFTSSTCLKQLLMQDAPNLTDCYLYKLSQAKSFEYFQYVFLISSEQDGYVPYHSARIEVPKVDSGKENSSKHIQTLKKMVQNLLDPIRLNTSSKTSTSFTKSNGSSLLSFIGNSSFQSSNNNGGTISSREQQIKSLPRFIKINVIFEAHKGVDGVIGRSAHIRMLDQIWFMQMLVQLYKQHWEN</sequence>
<feature type="region of interest" description="Disordered" evidence="3">
    <location>
        <begin position="462"/>
        <end position="481"/>
    </location>
</feature>